<organism evidence="1">
    <name type="scientific">Polaromonas hydrogenivorans</name>
    <dbReference type="NCBI Taxonomy" id="335476"/>
    <lineage>
        <taxon>Bacteria</taxon>
        <taxon>Pseudomonadati</taxon>
        <taxon>Pseudomonadota</taxon>
        <taxon>Betaproteobacteria</taxon>
        <taxon>Burkholderiales</taxon>
        <taxon>Comamonadaceae</taxon>
        <taxon>Polaromonas</taxon>
    </lineage>
</organism>
<reference evidence="1" key="1">
    <citation type="submission" date="2024-05" db="EMBL/GenBank/DDBJ databases">
        <authorList>
            <person name="Bunk B."/>
            <person name="Swiderski J."/>
            <person name="Sproer C."/>
            <person name="Thiel V."/>
        </authorList>
    </citation>
    <scope>NUCLEOTIDE SEQUENCE</scope>
    <source>
        <strain evidence="1">DSM 17735</strain>
    </source>
</reference>
<dbReference type="RefSeq" id="WP_349279693.1">
    <property type="nucleotide sequence ID" value="NZ_CBCSCU010000013.1"/>
</dbReference>
<sequence>MSSLEMVSYINSTRKPGAALLPHNDFMKKVPKVLGEDAPKFLGTSFYQGNGSAQLSRTIYNFPKREAMLMAMSSVAT</sequence>
<accession>A0AAU7LU06</accession>
<proteinExistence type="predicted"/>
<dbReference type="AlphaFoldDB" id="A0AAU7LU06"/>
<dbReference type="EMBL" id="CP157675">
    <property type="protein sequence ID" value="XBP70373.1"/>
    <property type="molecule type" value="Genomic_DNA"/>
</dbReference>
<gene>
    <name evidence="1" type="ORF">ABLV49_00610</name>
</gene>
<name>A0AAU7LU06_9BURK</name>
<evidence type="ECO:0000313" key="1">
    <source>
        <dbReference type="EMBL" id="XBP70373.1"/>
    </source>
</evidence>
<protein>
    <submittedName>
        <fullName evidence="1">Uncharacterized protein</fullName>
    </submittedName>
</protein>